<evidence type="ECO:0000259" key="2">
    <source>
        <dbReference type="Pfam" id="PF01757"/>
    </source>
</evidence>
<protein>
    <submittedName>
        <fullName evidence="3">Acyltransferase</fullName>
    </submittedName>
</protein>
<dbReference type="RefSeq" id="WP_255042208.1">
    <property type="nucleotide sequence ID" value="NZ_JANEYT010000017.1"/>
</dbReference>
<feature type="transmembrane region" description="Helical" evidence="1">
    <location>
        <begin position="157"/>
        <end position="173"/>
    </location>
</feature>
<dbReference type="InterPro" id="IPR050879">
    <property type="entry name" value="Acyltransferase_3"/>
</dbReference>
<feature type="transmembrane region" description="Helical" evidence="1">
    <location>
        <begin position="215"/>
        <end position="232"/>
    </location>
</feature>
<keyword evidence="3" id="KW-0808">Transferase</keyword>
<evidence type="ECO:0000256" key="1">
    <source>
        <dbReference type="SAM" id="Phobius"/>
    </source>
</evidence>
<feature type="transmembrane region" description="Helical" evidence="1">
    <location>
        <begin position="131"/>
        <end position="150"/>
    </location>
</feature>
<dbReference type="InterPro" id="IPR002656">
    <property type="entry name" value="Acyl_transf_3_dom"/>
</dbReference>
<dbReference type="Pfam" id="PF01757">
    <property type="entry name" value="Acyl_transf_3"/>
    <property type="match status" value="1"/>
</dbReference>
<dbReference type="GO" id="GO:0016746">
    <property type="term" value="F:acyltransferase activity"/>
    <property type="evidence" value="ECO:0007669"/>
    <property type="project" value="UniProtKB-KW"/>
</dbReference>
<keyword evidence="3" id="KW-0012">Acyltransferase</keyword>
<feature type="transmembrane region" description="Helical" evidence="1">
    <location>
        <begin position="80"/>
        <end position="98"/>
    </location>
</feature>
<dbReference type="Proteomes" id="UP001524460">
    <property type="component" value="Unassembled WGS sequence"/>
</dbReference>
<reference evidence="3 4" key="1">
    <citation type="submission" date="2022-07" db="EMBL/GenBank/DDBJ databases">
        <title>Photobacterium pectinilyticum sp. nov., a marine bacterium isolated from surface seawater of Qingdao offshore.</title>
        <authorList>
            <person name="Wang X."/>
        </authorList>
    </citation>
    <scope>NUCLEOTIDE SEQUENCE [LARGE SCALE GENOMIC DNA]</scope>
    <source>
        <strain evidence="3 4">ZSDE20</strain>
    </source>
</reference>
<feature type="transmembrane region" description="Helical" evidence="1">
    <location>
        <begin position="185"/>
        <end position="203"/>
    </location>
</feature>
<dbReference type="EMBL" id="JANEYT010000017">
    <property type="protein sequence ID" value="MCQ1058345.1"/>
    <property type="molecule type" value="Genomic_DNA"/>
</dbReference>
<accession>A0ABT1N0W1</accession>
<keyword evidence="1" id="KW-0812">Transmembrane</keyword>
<feature type="transmembrane region" description="Helical" evidence="1">
    <location>
        <begin position="252"/>
        <end position="270"/>
    </location>
</feature>
<gene>
    <name evidence="3" type="ORF">NHN17_09775</name>
</gene>
<keyword evidence="1" id="KW-0472">Membrane</keyword>
<feature type="transmembrane region" description="Helical" evidence="1">
    <location>
        <begin position="38"/>
        <end position="59"/>
    </location>
</feature>
<keyword evidence="4" id="KW-1185">Reference proteome</keyword>
<keyword evidence="1" id="KW-1133">Transmembrane helix</keyword>
<evidence type="ECO:0000313" key="4">
    <source>
        <dbReference type="Proteomes" id="UP001524460"/>
    </source>
</evidence>
<feature type="transmembrane region" description="Helical" evidence="1">
    <location>
        <begin position="313"/>
        <end position="332"/>
    </location>
</feature>
<comment type="caution">
    <text evidence="3">The sequence shown here is derived from an EMBL/GenBank/DDBJ whole genome shotgun (WGS) entry which is preliminary data.</text>
</comment>
<proteinExistence type="predicted"/>
<sequence>MMSNHYKSLDGLRGLAALIVVFSHFSSDTGFLNGEFKFLGQIGVMLFFLLSGFLMMLVTDKKEPTIKNIKVFYIRRVSRVYPLFLITILFSLIYQITLRSYGFGGNLLAYNYIGSVDSAVKNLLFIRGDEVFWTIGLEIFFYLIFPVFWFAKKESKYFFYSLCIFFLAFQYLTKYEWYRDLSFLRLNQHLHFFIFGMLTYEFNNKVKYWRINWDIVALMCVLMMIVSLPYYFNILTGSDLLYNYKAMWTNNYIAILFMPLLVIASIESTVFKSILEVKSLVFLGTISYSLYLLHRFPLRSFLFIDFGSDLHKISVFVFVMLPISILLSYLSFKFIENPSRKHLNYKLIGQ</sequence>
<dbReference type="PANTHER" id="PTHR23028:SF53">
    <property type="entry name" value="ACYL_TRANSF_3 DOMAIN-CONTAINING PROTEIN"/>
    <property type="match status" value="1"/>
</dbReference>
<evidence type="ECO:0000313" key="3">
    <source>
        <dbReference type="EMBL" id="MCQ1058345.1"/>
    </source>
</evidence>
<name>A0ABT1N0W1_9GAMM</name>
<organism evidence="3 4">
    <name type="scientific">Photobacterium pectinilyticum</name>
    <dbReference type="NCBI Taxonomy" id="2906793"/>
    <lineage>
        <taxon>Bacteria</taxon>
        <taxon>Pseudomonadati</taxon>
        <taxon>Pseudomonadota</taxon>
        <taxon>Gammaproteobacteria</taxon>
        <taxon>Vibrionales</taxon>
        <taxon>Vibrionaceae</taxon>
        <taxon>Photobacterium</taxon>
    </lineage>
</organism>
<feature type="transmembrane region" description="Helical" evidence="1">
    <location>
        <begin position="277"/>
        <end position="293"/>
    </location>
</feature>
<feature type="domain" description="Acyltransferase 3" evidence="2">
    <location>
        <begin position="7"/>
        <end position="328"/>
    </location>
</feature>
<dbReference type="PANTHER" id="PTHR23028">
    <property type="entry name" value="ACETYLTRANSFERASE"/>
    <property type="match status" value="1"/>
</dbReference>